<accession>A0A7S4NF68</accession>
<organism evidence="1">
    <name type="scientific">Odontella aurita</name>
    <dbReference type="NCBI Taxonomy" id="265563"/>
    <lineage>
        <taxon>Eukaryota</taxon>
        <taxon>Sar</taxon>
        <taxon>Stramenopiles</taxon>
        <taxon>Ochrophyta</taxon>
        <taxon>Bacillariophyta</taxon>
        <taxon>Mediophyceae</taxon>
        <taxon>Biddulphiophycidae</taxon>
        <taxon>Eupodiscales</taxon>
        <taxon>Odontellaceae</taxon>
        <taxon>Odontella</taxon>
    </lineage>
</organism>
<evidence type="ECO:0000313" key="1">
    <source>
        <dbReference type="EMBL" id="CAE2285150.1"/>
    </source>
</evidence>
<protein>
    <submittedName>
        <fullName evidence="1">Uncharacterized protein</fullName>
    </submittedName>
</protein>
<sequence>MTGTSVALEATSAAMSPGCAGAASLAVHLGVDALSACLTALCVAPLITVFDEAIARSASGREGLWTAFGRRMRSALSDPLSFFMSDAFRWMWIVYASTYFIANGLGGIERVSGMKFGFLSTLAVTVVNMVCGIAKDSAYSKMFGGSDTPEDEGGDESNTETSTPMLAYATWFARDVTAFSFILTLPPMAASAFPRFINLDLARFASPILAQYVTTMLHLIGFNMCRHSASDDSVSTTAASRRETWLRMPAYWSTVAARQMRVIPPYSIGGVLNGKLVSSAPVLAEMITGISLY</sequence>
<dbReference type="EMBL" id="HBKQ01058392">
    <property type="protein sequence ID" value="CAE2285150.1"/>
    <property type="molecule type" value="Transcribed_RNA"/>
</dbReference>
<reference evidence="1" key="1">
    <citation type="submission" date="2021-01" db="EMBL/GenBank/DDBJ databases">
        <authorList>
            <person name="Corre E."/>
            <person name="Pelletier E."/>
            <person name="Niang G."/>
            <person name="Scheremetjew M."/>
            <person name="Finn R."/>
            <person name="Kale V."/>
            <person name="Holt S."/>
            <person name="Cochrane G."/>
            <person name="Meng A."/>
            <person name="Brown T."/>
            <person name="Cohen L."/>
        </authorList>
    </citation>
    <scope>NUCLEOTIDE SEQUENCE</scope>
    <source>
        <strain evidence="1">Isolate 1302-5</strain>
    </source>
</reference>
<dbReference type="PANTHER" id="PTHR37845">
    <property type="entry name" value="SEQUENCE ORPHAN"/>
    <property type="match status" value="1"/>
</dbReference>
<name>A0A7S4NF68_9STRA</name>
<proteinExistence type="predicted"/>
<dbReference type="GO" id="GO:0005739">
    <property type="term" value="C:mitochondrion"/>
    <property type="evidence" value="ECO:0007669"/>
    <property type="project" value="TreeGrafter"/>
</dbReference>
<dbReference type="InterPro" id="IPR038781">
    <property type="entry name" value="C365.16-ike"/>
</dbReference>
<dbReference type="PANTHER" id="PTHR37845:SF1">
    <property type="entry name" value="SEQUENCE ORPHAN"/>
    <property type="match status" value="1"/>
</dbReference>
<dbReference type="AlphaFoldDB" id="A0A7S4NF68"/>
<gene>
    <name evidence="1" type="ORF">OAUR00152_LOCUS39926</name>
</gene>